<evidence type="ECO:0000259" key="5">
    <source>
        <dbReference type="PROSITE" id="PS51063"/>
    </source>
</evidence>
<dbReference type="PANTHER" id="PTHR24567:SF74">
    <property type="entry name" value="HTH-TYPE TRANSCRIPTIONAL REGULATOR ARCR"/>
    <property type="match status" value="1"/>
</dbReference>
<dbReference type="InterPro" id="IPR036388">
    <property type="entry name" value="WH-like_DNA-bd_sf"/>
</dbReference>
<dbReference type="InterPro" id="IPR036390">
    <property type="entry name" value="WH_DNA-bd_sf"/>
</dbReference>
<dbReference type="EMBL" id="JAUJEB010000001">
    <property type="protein sequence ID" value="MDN5210908.1"/>
    <property type="molecule type" value="Genomic_DNA"/>
</dbReference>
<keyword evidence="7" id="KW-1185">Reference proteome</keyword>
<dbReference type="CDD" id="cd00038">
    <property type="entry name" value="CAP_ED"/>
    <property type="match status" value="1"/>
</dbReference>
<dbReference type="SUPFAM" id="SSF46785">
    <property type="entry name" value="Winged helix' DNA-binding domain"/>
    <property type="match status" value="1"/>
</dbReference>
<evidence type="ECO:0000256" key="3">
    <source>
        <dbReference type="ARBA" id="ARBA00023163"/>
    </source>
</evidence>
<comment type="caution">
    <text evidence="6">The sequence shown here is derived from an EMBL/GenBank/DDBJ whole genome shotgun (WGS) entry which is preliminary data.</text>
</comment>
<dbReference type="SUPFAM" id="SSF51206">
    <property type="entry name" value="cAMP-binding domain-like"/>
    <property type="match status" value="1"/>
</dbReference>
<dbReference type="Pfam" id="PF00027">
    <property type="entry name" value="cNMP_binding"/>
    <property type="match status" value="1"/>
</dbReference>
<dbReference type="InterPro" id="IPR050397">
    <property type="entry name" value="Env_Response_Regulators"/>
</dbReference>
<feature type="domain" description="HTH crp-type" evidence="5">
    <location>
        <begin position="152"/>
        <end position="228"/>
    </location>
</feature>
<dbReference type="SMART" id="SM00100">
    <property type="entry name" value="cNMP"/>
    <property type="match status" value="1"/>
</dbReference>
<organism evidence="6 7">
    <name type="scientific">Agaribacillus aureus</name>
    <dbReference type="NCBI Taxonomy" id="3051825"/>
    <lineage>
        <taxon>Bacteria</taxon>
        <taxon>Pseudomonadati</taxon>
        <taxon>Bacteroidota</taxon>
        <taxon>Cytophagia</taxon>
        <taxon>Cytophagales</taxon>
        <taxon>Splendidivirgaceae</taxon>
        <taxon>Agaribacillus</taxon>
    </lineage>
</organism>
<dbReference type="Proteomes" id="UP001172083">
    <property type="component" value="Unassembled WGS sequence"/>
</dbReference>
<evidence type="ECO:0000259" key="4">
    <source>
        <dbReference type="PROSITE" id="PS50042"/>
    </source>
</evidence>
<sequence>MRHLTQNLTLTPISGTLTFENTFSNKMNQIKENFESIFYKKGQVLFNEGNLARGLHYIESGIVKIYKYGSDGKEQILHIAKNGDIIGYKSLLSDSNYNVSASILEDTRLTYIPKDDFVDLFKNDQEIASNIMRLLCNDLVNMESKMVSMAYKPVRGRLAETLLELDGMFHEQKEEEKPKKSGLIQLSREDLANLIGTAKETVIRLLSEFKTEKLIKTEGKKISILDYQGLMRIDNLYH</sequence>
<dbReference type="InterPro" id="IPR012318">
    <property type="entry name" value="HTH_CRP"/>
</dbReference>
<dbReference type="PROSITE" id="PS50042">
    <property type="entry name" value="CNMP_BINDING_3"/>
    <property type="match status" value="1"/>
</dbReference>
<dbReference type="Gene3D" id="1.10.10.10">
    <property type="entry name" value="Winged helix-like DNA-binding domain superfamily/Winged helix DNA-binding domain"/>
    <property type="match status" value="1"/>
</dbReference>
<keyword evidence="1" id="KW-0805">Transcription regulation</keyword>
<dbReference type="RefSeq" id="WP_346756248.1">
    <property type="nucleotide sequence ID" value="NZ_JAUJEB010000001.1"/>
</dbReference>
<keyword evidence="3" id="KW-0804">Transcription</keyword>
<feature type="domain" description="Cyclic nucleotide-binding" evidence="4">
    <location>
        <begin position="18"/>
        <end position="121"/>
    </location>
</feature>
<dbReference type="Gene3D" id="2.60.120.10">
    <property type="entry name" value="Jelly Rolls"/>
    <property type="match status" value="1"/>
</dbReference>
<evidence type="ECO:0000256" key="1">
    <source>
        <dbReference type="ARBA" id="ARBA00023015"/>
    </source>
</evidence>
<name>A0ABT8KZM4_9BACT</name>
<dbReference type="InterPro" id="IPR014710">
    <property type="entry name" value="RmlC-like_jellyroll"/>
</dbReference>
<dbReference type="InterPro" id="IPR000595">
    <property type="entry name" value="cNMP-bd_dom"/>
</dbReference>
<dbReference type="InterPro" id="IPR018490">
    <property type="entry name" value="cNMP-bd_dom_sf"/>
</dbReference>
<gene>
    <name evidence="6" type="ORF">QQ020_02575</name>
</gene>
<keyword evidence="2" id="KW-0238">DNA-binding</keyword>
<proteinExistence type="predicted"/>
<dbReference type="Pfam" id="PF13545">
    <property type="entry name" value="HTH_Crp_2"/>
    <property type="match status" value="1"/>
</dbReference>
<dbReference type="PANTHER" id="PTHR24567">
    <property type="entry name" value="CRP FAMILY TRANSCRIPTIONAL REGULATORY PROTEIN"/>
    <property type="match status" value="1"/>
</dbReference>
<evidence type="ECO:0000313" key="7">
    <source>
        <dbReference type="Proteomes" id="UP001172083"/>
    </source>
</evidence>
<protein>
    <submittedName>
        <fullName evidence="6">Crp/Fnr family transcriptional regulator</fullName>
    </submittedName>
</protein>
<evidence type="ECO:0000313" key="6">
    <source>
        <dbReference type="EMBL" id="MDN5210908.1"/>
    </source>
</evidence>
<evidence type="ECO:0000256" key="2">
    <source>
        <dbReference type="ARBA" id="ARBA00023125"/>
    </source>
</evidence>
<dbReference type="SMART" id="SM00419">
    <property type="entry name" value="HTH_CRP"/>
    <property type="match status" value="1"/>
</dbReference>
<dbReference type="PROSITE" id="PS51063">
    <property type="entry name" value="HTH_CRP_2"/>
    <property type="match status" value="1"/>
</dbReference>
<dbReference type="PRINTS" id="PR00034">
    <property type="entry name" value="HTHCRP"/>
</dbReference>
<accession>A0ABT8KZM4</accession>
<reference evidence="6" key="1">
    <citation type="submission" date="2023-06" db="EMBL/GenBank/DDBJ databases">
        <title>Genomic of Agaribacillus aureum.</title>
        <authorList>
            <person name="Wang G."/>
        </authorList>
    </citation>
    <scope>NUCLEOTIDE SEQUENCE</scope>
    <source>
        <strain evidence="6">BMA12</strain>
    </source>
</reference>